<dbReference type="Proteomes" id="UP001163104">
    <property type="component" value="Chromosome"/>
</dbReference>
<feature type="domain" description="Sulfotransferase" evidence="3">
    <location>
        <begin position="81"/>
        <end position="233"/>
    </location>
</feature>
<comment type="similarity">
    <text evidence="1">Belongs to the sulfotransferase 1 family.</text>
</comment>
<reference evidence="4" key="1">
    <citation type="submission" date="2022-10" db="EMBL/GenBank/DDBJ databases">
        <title>Mechanism of multi-heavy metal repair in Cytobacillus Firmus M7.</title>
        <authorList>
            <person name="Li X."/>
            <person name="Yu C."/>
        </authorList>
    </citation>
    <scope>NUCLEOTIDE SEQUENCE</scope>
    <source>
        <strain evidence="4">M7</strain>
    </source>
</reference>
<dbReference type="GO" id="GO:0008146">
    <property type="term" value="F:sulfotransferase activity"/>
    <property type="evidence" value="ECO:0007669"/>
    <property type="project" value="InterPro"/>
</dbReference>
<evidence type="ECO:0000256" key="1">
    <source>
        <dbReference type="ARBA" id="ARBA00005771"/>
    </source>
</evidence>
<dbReference type="Pfam" id="PF00685">
    <property type="entry name" value="Sulfotransfer_1"/>
    <property type="match status" value="1"/>
</dbReference>
<dbReference type="AlphaFoldDB" id="A0AA46PD62"/>
<accession>A0AA46PD62</accession>
<dbReference type="EMBL" id="CP107027">
    <property type="protein sequence ID" value="UYG95808.1"/>
    <property type="molecule type" value="Genomic_DNA"/>
</dbReference>
<keyword evidence="2" id="KW-0808">Transferase</keyword>
<sequence length="247" mass="29342">MIKGSKNDSIPTIFHITHYKAGSQWVLAILKRCLPDRFIQPEPEVKHFFNQQIKQGKVYPTLYVTREQFESVQLPSNYHKFIIIRDLRDTLISLYFSLKISHRTINESMEKSRQLLNSMDINEGLKHMILNNWLHPNTEIQKSWINSGETIIRYEDLLKNDLEIFNKILIEECKLPIQKQKLVKVVEGLRFENRTGRKPGTEDIKSHERKGIEGDWKNYFTEEIKDLFKKQYNDILVSAGYEKDMNW</sequence>
<dbReference type="RefSeq" id="WP_048011808.1">
    <property type="nucleotide sequence ID" value="NZ_CP107027.1"/>
</dbReference>
<dbReference type="InterPro" id="IPR027417">
    <property type="entry name" value="P-loop_NTPase"/>
</dbReference>
<evidence type="ECO:0000259" key="3">
    <source>
        <dbReference type="Pfam" id="PF00685"/>
    </source>
</evidence>
<dbReference type="SUPFAM" id="SSF52540">
    <property type="entry name" value="P-loop containing nucleoside triphosphate hydrolases"/>
    <property type="match status" value="1"/>
</dbReference>
<dbReference type="PANTHER" id="PTHR11783">
    <property type="entry name" value="SULFOTRANSFERASE SULT"/>
    <property type="match status" value="1"/>
</dbReference>
<dbReference type="Gene3D" id="3.40.50.300">
    <property type="entry name" value="P-loop containing nucleotide triphosphate hydrolases"/>
    <property type="match status" value="1"/>
</dbReference>
<organism evidence="4 5">
    <name type="scientific">Cytobacillus firmus</name>
    <name type="common">Bacillus firmus</name>
    <dbReference type="NCBI Taxonomy" id="1399"/>
    <lineage>
        <taxon>Bacteria</taxon>
        <taxon>Bacillati</taxon>
        <taxon>Bacillota</taxon>
        <taxon>Bacilli</taxon>
        <taxon>Bacillales</taxon>
        <taxon>Bacillaceae</taxon>
        <taxon>Cytobacillus</taxon>
    </lineage>
</organism>
<name>A0AA46PD62_CYTFI</name>
<evidence type="ECO:0000313" key="4">
    <source>
        <dbReference type="EMBL" id="UYG95808.1"/>
    </source>
</evidence>
<evidence type="ECO:0000256" key="2">
    <source>
        <dbReference type="ARBA" id="ARBA00022679"/>
    </source>
</evidence>
<proteinExistence type="inferred from homology"/>
<protein>
    <submittedName>
        <fullName evidence="4">Sulfotransferase domain-containing protein</fullName>
    </submittedName>
</protein>
<dbReference type="InterPro" id="IPR000863">
    <property type="entry name" value="Sulfotransferase_dom"/>
</dbReference>
<gene>
    <name evidence="4" type="ORF">OD459_01920</name>
</gene>
<evidence type="ECO:0000313" key="5">
    <source>
        <dbReference type="Proteomes" id="UP001163104"/>
    </source>
</evidence>